<comment type="caution">
    <text evidence="1">The sequence shown here is derived from an EMBL/GenBank/DDBJ whole genome shotgun (WGS) entry which is preliminary data.</text>
</comment>
<gene>
    <name evidence="1" type="ORF">XENORESO_019799</name>
</gene>
<sequence>MFFLLPSLTLPALGCNGDIQRTMSLREVRLLLCLHLFHRPPACPATCALFASPCFLNPIYFCPFFLPQHRHLHTTVHEPSCLNGPFSGQYWPTLSGSQTPPNFKQRGLSPLYA</sequence>
<proteinExistence type="predicted"/>
<name>A0ABV0VQ84_9TELE</name>
<accession>A0ABV0VQ84</accession>
<evidence type="ECO:0000313" key="1">
    <source>
        <dbReference type="EMBL" id="MEQ2258448.1"/>
    </source>
</evidence>
<dbReference type="EMBL" id="JAHRIM010000750">
    <property type="protein sequence ID" value="MEQ2258448.1"/>
    <property type="molecule type" value="Genomic_DNA"/>
</dbReference>
<dbReference type="Proteomes" id="UP001444071">
    <property type="component" value="Unassembled WGS sequence"/>
</dbReference>
<evidence type="ECO:0000313" key="2">
    <source>
        <dbReference type="Proteomes" id="UP001444071"/>
    </source>
</evidence>
<reference evidence="1 2" key="1">
    <citation type="submission" date="2021-06" db="EMBL/GenBank/DDBJ databases">
        <authorList>
            <person name="Palmer J.M."/>
        </authorList>
    </citation>
    <scope>NUCLEOTIDE SEQUENCE [LARGE SCALE GENOMIC DNA]</scope>
    <source>
        <strain evidence="1 2">XR_2019</strain>
        <tissue evidence="1">Muscle</tissue>
    </source>
</reference>
<keyword evidence="2" id="KW-1185">Reference proteome</keyword>
<organism evidence="1 2">
    <name type="scientific">Xenotaenia resolanae</name>
    <dbReference type="NCBI Taxonomy" id="208358"/>
    <lineage>
        <taxon>Eukaryota</taxon>
        <taxon>Metazoa</taxon>
        <taxon>Chordata</taxon>
        <taxon>Craniata</taxon>
        <taxon>Vertebrata</taxon>
        <taxon>Euteleostomi</taxon>
        <taxon>Actinopterygii</taxon>
        <taxon>Neopterygii</taxon>
        <taxon>Teleostei</taxon>
        <taxon>Neoteleostei</taxon>
        <taxon>Acanthomorphata</taxon>
        <taxon>Ovalentaria</taxon>
        <taxon>Atherinomorphae</taxon>
        <taxon>Cyprinodontiformes</taxon>
        <taxon>Goodeidae</taxon>
        <taxon>Xenotaenia</taxon>
    </lineage>
</organism>
<evidence type="ECO:0008006" key="3">
    <source>
        <dbReference type="Google" id="ProtNLM"/>
    </source>
</evidence>
<protein>
    <recommendedName>
        <fullName evidence="3">Secreted protein</fullName>
    </recommendedName>
</protein>